<evidence type="ECO:0000313" key="4">
    <source>
        <dbReference type="EMBL" id="KAK7742638.1"/>
    </source>
</evidence>
<organism evidence="4 5">
    <name type="scientific">Diaporthe eres</name>
    <name type="common">Phomopsis oblonga</name>
    <dbReference type="NCBI Taxonomy" id="83184"/>
    <lineage>
        <taxon>Eukaryota</taxon>
        <taxon>Fungi</taxon>
        <taxon>Dikarya</taxon>
        <taxon>Ascomycota</taxon>
        <taxon>Pezizomycotina</taxon>
        <taxon>Sordariomycetes</taxon>
        <taxon>Sordariomycetidae</taxon>
        <taxon>Diaporthales</taxon>
        <taxon>Diaporthaceae</taxon>
        <taxon>Diaporthe</taxon>
        <taxon>Diaporthe eres species complex</taxon>
    </lineage>
</organism>
<feature type="compositionally biased region" description="Basic and acidic residues" evidence="2">
    <location>
        <begin position="1"/>
        <end position="10"/>
    </location>
</feature>
<feature type="domain" description="Alpha/beta hydrolase fold-3" evidence="3">
    <location>
        <begin position="121"/>
        <end position="327"/>
    </location>
</feature>
<protein>
    <recommendedName>
        <fullName evidence="3">Alpha/beta hydrolase fold-3 domain-containing protein</fullName>
    </recommendedName>
</protein>
<dbReference type="SUPFAM" id="SSF53474">
    <property type="entry name" value="alpha/beta-Hydrolases"/>
    <property type="match status" value="1"/>
</dbReference>
<evidence type="ECO:0000256" key="1">
    <source>
        <dbReference type="ARBA" id="ARBA00022801"/>
    </source>
</evidence>
<keyword evidence="5" id="KW-1185">Reference proteome</keyword>
<evidence type="ECO:0000256" key="2">
    <source>
        <dbReference type="SAM" id="MobiDB-lite"/>
    </source>
</evidence>
<dbReference type="Gene3D" id="3.40.50.1820">
    <property type="entry name" value="alpha/beta hydrolase"/>
    <property type="match status" value="1"/>
</dbReference>
<dbReference type="PANTHER" id="PTHR48081">
    <property type="entry name" value="AB HYDROLASE SUPERFAMILY PROTEIN C4A8.06C"/>
    <property type="match status" value="1"/>
</dbReference>
<comment type="caution">
    <text evidence="4">The sequence shown here is derived from an EMBL/GenBank/DDBJ whole genome shotgun (WGS) entry which is preliminary data.</text>
</comment>
<feature type="region of interest" description="Disordered" evidence="2">
    <location>
        <begin position="1"/>
        <end position="36"/>
    </location>
</feature>
<name>A0ABR1PQ52_DIAER</name>
<reference evidence="4 5" key="1">
    <citation type="submission" date="2024-02" db="EMBL/GenBank/DDBJ databases">
        <title>De novo assembly and annotation of 12 fungi associated with fruit tree decline syndrome in Ontario, Canada.</title>
        <authorList>
            <person name="Sulman M."/>
            <person name="Ellouze W."/>
            <person name="Ilyukhin E."/>
        </authorList>
    </citation>
    <scope>NUCLEOTIDE SEQUENCE [LARGE SCALE GENOMIC DNA]</scope>
    <source>
        <strain evidence="4 5">M169</strain>
    </source>
</reference>
<dbReference type="InterPro" id="IPR050300">
    <property type="entry name" value="GDXG_lipolytic_enzyme"/>
</dbReference>
<dbReference type="InterPro" id="IPR029058">
    <property type="entry name" value="AB_hydrolase_fold"/>
</dbReference>
<dbReference type="PANTHER" id="PTHR48081:SF8">
    <property type="entry name" value="ALPHA_BETA HYDROLASE FOLD-3 DOMAIN-CONTAINING PROTEIN-RELATED"/>
    <property type="match status" value="1"/>
</dbReference>
<proteinExistence type="predicted"/>
<keyword evidence="1" id="KW-0378">Hydrolase</keyword>
<gene>
    <name evidence="4" type="ORF">SLS63_000203</name>
</gene>
<dbReference type="Pfam" id="PF07859">
    <property type="entry name" value="Abhydrolase_3"/>
    <property type="match status" value="1"/>
</dbReference>
<dbReference type="Proteomes" id="UP001430848">
    <property type="component" value="Unassembled WGS sequence"/>
</dbReference>
<accession>A0ABR1PQ52</accession>
<dbReference type="EMBL" id="JAKNSF020000001">
    <property type="protein sequence ID" value="KAK7742638.1"/>
    <property type="molecule type" value="Genomic_DNA"/>
</dbReference>
<dbReference type="InterPro" id="IPR013094">
    <property type="entry name" value="AB_hydrolase_3"/>
</dbReference>
<evidence type="ECO:0000259" key="3">
    <source>
        <dbReference type="Pfam" id="PF07859"/>
    </source>
</evidence>
<sequence length="356" mass="39294">MAPRSAEELRSMGQMDPRLKEVTRLPQVSDLTPRRSHNLIDSQMLESDPLPKPPPGSDFFALREHRAAMLREKHHLRYLPGPIKEVAEHDRKIPVPGGSEITVRIYQPEESRVPARGSPLIVMYHEGGWSMGDLTDEETNCRLFSRDLGAVCVNVEYSQAAENASSLGAAPQAGFIVGGGSAGGNIAAVLAHLARDQKLDPPLTGQYLCVPAITCLMPPEEIPEQYRAEYLSHPSVTPSVDPVLQPDSRNPRGIVKVVGADVNNPLFVPFLYRNKPSGHKGLPPAYFQVCGLDPLRDEALIYDRVLREEAGVDTKVDVYPGLGHYFWTNFPLLDASKQFVEDTVKGVGWLLKYSSK</sequence>
<evidence type="ECO:0000313" key="5">
    <source>
        <dbReference type="Proteomes" id="UP001430848"/>
    </source>
</evidence>